<proteinExistence type="predicted"/>
<evidence type="ECO:0000313" key="2">
    <source>
        <dbReference type="EMBL" id="MDH6199159.1"/>
    </source>
</evidence>
<keyword evidence="1" id="KW-0472">Membrane</keyword>
<dbReference type="RefSeq" id="WP_280835715.1">
    <property type="nucleotide sequence ID" value="NZ_JARXVE010000016.1"/>
</dbReference>
<gene>
    <name evidence="2" type="ORF">M2272_005827</name>
</gene>
<dbReference type="EMBL" id="JARXVE010000016">
    <property type="protein sequence ID" value="MDH6199159.1"/>
    <property type="molecule type" value="Genomic_DNA"/>
</dbReference>
<keyword evidence="1" id="KW-1133">Transmembrane helix</keyword>
<dbReference type="Proteomes" id="UP001160130">
    <property type="component" value="Unassembled WGS sequence"/>
</dbReference>
<accession>A0ABT6L8D1</accession>
<keyword evidence="3" id="KW-1185">Reference proteome</keyword>
<reference evidence="2 3" key="1">
    <citation type="submission" date="2023-04" db="EMBL/GenBank/DDBJ databases">
        <title>Forest soil microbial communities from Buena Vista Peninsula, Colon Province, Panama.</title>
        <authorList>
            <person name="Bouskill N."/>
        </authorList>
    </citation>
    <scope>NUCLEOTIDE SEQUENCE [LARGE SCALE GENOMIC DNA]</scope>
    <source>
        <strain evidence="2 3">AC80</strain>
    </source>
</reference>
<name>A0ABT6L8D1_9MYCO</name>
<keyword evidence="1" id="KW-0812">Transmembrane</keyword>
<organism evidence="2 3">
    <name type="scientific">Mycolicibacterium frederiksbergense</name>
    <dbReference type="NCBI Taxonomy" id="117567"/>
    <lineage>
        <taxon>Bacteria</taxon>
        <taxon>Bacillati</taxon>
        <taxon>Actinomycetota</taxon>
        <taxon>Actinomycetes</taxon>
        <taxon>Mycobacteriales</taxon>
        <taxon>Mycobacteriaceae</taxon>
        <taxon>Mycolicibacterium</taxon>
    </lineage>
</organism>
<feature type="transmembrane region" description="Helical" evidence="1">
    <location>
        <begin position="31"/>
        <end position="51"/>
    </location>
</feature>
<protein>
    <submittedName>
        <fullName evidence="2">Uncharacterized protein</fullName>
    </submittedName>
</protein>
<sequence>MLLSWLAAAVVVRVGLDLVDRTEYSPTSEYLYMLVAALALLTGVAGTVLAFRSGRKPDP</sequence>
<evidence type="ECO:0000313" key="3">
    <source>
        <dbReference type="Proteomes" id="UP001160130"/>
    </source>
</evidence>
<comment type="caution">
    <text evidence="2">The sequence shown here is derived from an EMBL/GenBank/DDBJ whole genome shotgun (WGS) entry which is preliminary data.</text>
</comment>
<evidence type="ECO:0000256" key="1">
    <source>
        <dbReference type="SAM" id="Phobius"/>
    </source>
</evidence>